<feature type="compositionally biased region" description="Basic and acidic residues" evidence="3">
    <location>
        <begin position="171"/>
        <end position="180"/>
    </location>
</feature>
<name>A0A2G8JN95_STIJA</name>
<dbReference type="SUPFAM" id="SSF54160">
    <property type="entry name" value="Chromo domain-like"/>
    <property type="match status" value="1"/>
</dbReference>
<dbReference type="InterPro" id="IPR023780">
    <property type="entry name" value="Chromo_domain"/>
</dbReference>
<dbReference type="EMBL" id="MRZV01001541">
    <property type="protein sequence ID" value="PIK37189.1"/>
    <property type="molecule type" value="Genomic_DNA"/>
</dbReference>
<comment type="caution">
    <text evidence="5">The sequence shown here is derived from an EMBL/GenBank/DDBJ whole genome shotgun (WGS) entry which is preliminary data.</text>
</comment>
<dbReference type="STRING" id="307972.A0A2G8JN95"/>
<evidence type="ECO:0000259" key="4">
    <source>
        <dbReference type="PROSITE" id="PS50013"/>
    </source>
</evidence>
<dbReference type="Pfam" id="PF00385">
    <property type="entry name" value="Chromo"/>
    <property type="match status" value="1"/>
</dbReference>
<organism evidence="5 6">
    <name type="scientific">Stichopus japonicus</name>
    <name type="common">Sea cucumber</name>
    <dbReference type="NCBI Taxonomy" id="307972"/>
    <lineage>
        <taxon>Eukaryota</taxon>
        <taxon>Metazoa</taxon>
        <taxon>Echinodermata</taxon>
        <taxon>Eleutherozoa</taxon>
        <taxon>Echinozoa</taxon>
        <taxon>Holothuroidea</taxon>
        <taxon>Aspidochirotacea</taxon>
        <taxon>Aspidochirotida</taxon>
        <taxon>Stichopodidae</taxon>
        <taxon>Apostichopus</taxon>
    </lineage>
</organism>
<dbReference type="InterPro" id="IPR000953">
    <property type="entry name" value="Chromo/chromo_shadow_dom"/>
</dbReference>
<keyword evidence="6" id="KW-1185">Reference proteome</keyword>
<evidence type="ECO:0000313" key="5">
    <source>
        <dbReference type="EMBL" id="PIK37189.1"/>
    </source>
</evidence>
<dbReference type="InterPro" id="IPR052458">
    <property type="entry name" value="PcG_PRC1-like_component"/>
</dbReference>
<feature type="domain" description="Chromo" evidence="4">
    <location>
        <begin position="11"/>
        <end position="69"/>
    </location>
</feature>
<evidence type="ECO:0000256" key="2">
    <source>
        <dbReference type="ARBA" id="ARBA00023242"/>
    </source>
</evidence>
<dbReference type="PRINTS" id="PR00504">
    <property type="entry name" value="CHROMODOMAIN"/>
</dbReference>
<dbReference type="Pfam" id="PF17218">
    <property type="entry name" value="CBX7_C"/>
    <property type="match status" value="1"/>
</dbReference>
<evidence type="ECO:0000256" key="3">
    <source>
        <dbReference type="SAM" id="MobiDB-lite"/>
    </source>
</evidence>
<dbReference type="GO" id="GO:0003682">
    <property type="term" value="F:chromatin binding"/>
    <property type="evidence" value="ECO:0007669"/>
    <property type="project" value="TreeGrafter"/>
</dbReference>
<sequence length="250" mass="28547">MDLSTYGEQVFAAEEIKQKRIRHGKVEFLVKWKGWSNKHNTWEPEGNILDTRLLGNFEARVQRESTGFARVGRKPKRGRRKTLVLNDHSLERGPKIKVLKRAISSPAKASIEVVPREDRVEQCSPEKEKDLGLDVSEILEDTTSKPDTNSQTEEEEDRTIEVVKPSTVEEDQSKAPKDPLDDVFLPNKEKKSSDVKVVEEETVACKKEVIDWYPRKELLNDVIITDVTNKELTITIKECTKAEGFFRGAS</sequence>
<gene>
    <name evidence="5" type="ORF">BSL78_25981</name>
</gene>
<dbReference type="Proteomes" id="UP000230750">
    <property type="component" value="Unassembled WGS sequence"/>
</dbReference>
<dbReference type="InterPro" id="IPR033773">
    <property type="entry name" value="CBX7_C"/>
</dbReference>
<evidence type="ECO:0000256" key="1">
    <source>
        <dbReference type="ARBA" id="ARBA00004123"/>
    </source>
</evidence>
<dbReference type="PROSITE" id="PS50013">
    <property type="entry name" value="CHROMO_2"/>
    <property type="match status" value="1"/>
</dbReference>
<dbReference type="OrthoDB" id="1918685at2759"/>
<dbReference type="InterPro" id="IPR017984">
    <property type="entry name" value="Chromo_dom_subgr"/>
</dbReference>
<dbReference type="Gene3D" id="2.40.50.40">
    <property type="match status" value="1"/>
</dbReference>
<reference evidence="5 6" key="1">
    <citation type="journal article" date="2017" name="PLoS Biol.">
        <title>The sea cucumber genome provides insights into morphological evolution and visceral regeneration.</title>
        <authorList>
            <person name="Zhang X."/>
            <person name="Sun L."/>
            <person name="Yuan J."/>
            <person name="Sun Y."/>
            <person name="Gao Y."/>
            <person name="Zhang L."/>
            <person name="Li S."/>
            <person name="Dai H."/>
            <person name="Hamel J.F."/>
            <person name="Liu C."/>
            <person name="Yu Y."/>
            <person name="Liu S."/>
            <person name="Lin W."/>
            <person name="Guo K."/>
            <person name="Jin S."/>
            <person name="Xu P."/>
            <person name="Storey K.B."/>
            <person name="Huan P."/>
            <person name="Zhang T."/>
            <person name="Zhou Y."/>
            <person name="Zhang J."/>
            <person name="Lin C."/>
            <person name="Li X."/>
            <person name="Xing L."/>
            <person name="Huo D."/>
            <person name="Sun M."/>
            <person name="Wang L."/>
            <person name="Mercier A."/>
            <person name="Li F."/>
            <person name="Yang H."/>
            <person name="Xiang J."/>
        </authorList>
    </citation>
    <scope>NUCLEOTIDE SEQUENCE [LARGE SCALE GENOMIC DNA]</scope>
    <source>
        <strain evidence="5">Shaxun</strain>
        <tissue evidence="5">Muscle</tissue>
    </source>
</reference>
<accession>A0A2G8JN95</accession>
<dbReference type="InterPro" id="IPR016197">
    <property type="entry name" value="Chromo-like_dom_sf"/>
</dbReference>
<proteinExistence type="predicted"/>
<evidence type="ECO:0000313" key="6">
    <source>
        <dbReference type="Proteomes" id="UP000230750"/>
    </source>
</evidence>
<dbReference type="PROSITE" id="PS00598">
    <property type="entry name" value="CHROMO_1"/>
    <property type="match status" value="1"/>
</dbReference>
<dbReference type="PANTHER" id="PTHR46389:SF3">
    <property type="entry name" value="POLYCOMB GROUP PROTEIN PC"/>
    <property type="match status" value="1"/>
</dbReference>
<feature type="region of interest" description="Disordered" evidence="3">
    <location>
        <begin position="115"/>
        <end position="186"/>
    </location>
</feature>
<dbReference type="GO" id="GO:0000785">
    <property type="term" value="C:chromatin"/>
    <property type="evidence" value="ECO:0007669"/>
    <property type="project" value="TreeGrafter"/>
</dbReference>
<feature type="compositionally biased region" description="Basic and acidic residues" evidence="3">
    <location>
        <begin position="115"/>
        <end position="132"/>
    </location>
</feature>
<dbReference type="GO" id="GO:0000122">
    <property type="term" value="P:negative regulation of transcription by RNA polymerase II"/>
    <property type="evidence" value="ECO:0007669"/>
    <property type="project" value="TreeGrafter"/>
</dbReference>
<keyword evidence="2" id="KW-0539">Nucleus</keyword>
<comment type="subcellular location">
    <subcellularLocation>
        <location evidence="1">Nucleus</location>
    </subcellularLocation>
</comment>
<protein>
    <recommendedName>
        <fullName evidence="4">Chromo domain-containing protein</fullName>
    </recommendedName>
</protein>
<dbReference type="PANTHER" id="PTHR46389">
    <property type="entry name" value="POLYCOMB GROUP PROTEIN PC"/>
    <property type="match status" value="1"/>
</dbReference>
<dbReference type="InterPro" id="IPR023779">
    <property type="entry name" value="Chromodomain_CS"/>
</dbReference>
<dbReference type="SMART" id="SM00298">
    <property type="entry name" value="CHROMO"/>
    <property type="match status" value="1"/>
</dbReference>
<dbReference type="CDD" id="cd18644">
    <property type="entry name" value="CD_polycomb"/>
    <property type="match status" value="1"/>
</dbReference>
<dbReference type="GO" id="GO:0035102">
    <property type="term" value="C:PRC1 complex"/>
    <property type="evidence" value="ECO:0007669"/>
    <property type="project" value="TreeGrafter"/>
</dbReference>
<dbReference type="AlphaFoldDB" id="A0A2G8JN95"/>